<comment type="function">
    <text evidence="9">Site-specific tyrosine recombinase, which acts by catalyzing the cutting and rejoining of the recombining DNA molecules. The XerC-XerD complex is essential to convert dimers of the bacterial chromosome into monomers to permit their segregation at cell division. It also contributes to the segregational stability of plasmids.</text>
</comment>
<evidence type="ECO:0000256" key="4">
    <source>
        <dbReference type="ARBA" id="ARBA00022829"/>
    </source>
</evidence>
<dbReference type="InterPro" id="IPR044068">
    <property type="entry name" value="CB"/>
</dbReference>
<dbReference type="InterPro" id="IPR004107">
    <property type="entry name" value="Integrase_SAM-like_N"/>
</dbReference>
<keyword evidence="3 9" id="KW-0132">Cell division</keyword>
<protein>
    <recommendedName>
        <fullName evidence="9">Tyrosine recombinase XerC</fullName>
    </recommendedName>
</protein>
<organism evidence="12 13">
    <name type="scientific">Cellulomonas alba</name>
    <dbReference type="NCBI Taxonomy" id="3053467"/>
    <lineage>
        <taxon>Bacteria</taxon>
        <taxon>Bacillati</taxon>
        <taxon>Actinomycetota</taxon>
        <taxon>Actinomycetes</taxon>
        <taxon>Micrococcales</taxon>
        <taxon>Cellulomonadaceae</taxon>
        <taxon>Cellulomonas</taxon>
    </lineage>
</organism>
<comment type="similarity">
    <text evidence="9">Belongs to the 'phage' integrase family. XerC subfamily.</text>
</comment>
<evidence type="ECO:0000256" key="2">
    <source>
        <dbReference type="ARBA" id="ARBA00022490"/>
    </source>
</evidence>
<sequence length="310" mass="32985">MAVVEITREAQSRARLVADFSAHLEAQRGMSQHTVRAYVGDIDQMLAYAARHGRTTLADVDLAALRGWLASMAAQHRARTTLARRSAAVRTFFAWATRNGAVPADPSLRLASPKTAASLPGVLRQEPARDLLDGARDAAAEGEPGALRDWVLVELLYATGVRVGELCGADVSDVDLGGRTLRVLGKGGKERVVPFGKPAATALEAWLGRGRPALAQPTTGDALLLGVRGGRLDQRQAREIVHRLAAAAGVDDIAPHGLRHSAATHLLEGGSDLRSVQELLGHASLATTQRYTHISADRLRSAYALAHPRA</sequence>
<reference evidence="12 13" key="1">
    <citation type="submission" date="2023-06" db="EMBL/GenBank/DDBJ databases">
        <title>Cellulomonas sp. MW4 Whole genome sequence.</title>
        <authorList>
            <person name="Park S."/>
        </authorList>
    </citation>
    <scope>NUCLEOTIDE SEQUENCE [LARGE SCALE GENOMIC DNA]</scope>
    <source>
        <strain evidence="12 13">MW4</strain>
    </source>
</reference>
<keyword evidence="7 9" id="KW-0233">DNA recombination</keyword>
<evidence type="ECO:0000256" key="6">
    <source>
        <dbReference type="ARBA" id="ARBA00023125"/>
    </source>
</evidence>
<dbReference type="PANTHER" id="PTHR30349:SF77">
    <property type="entry name" value="TYROSINE RECOMBINASE XERC"/>
    <property type="match status" value="1"/>
</dbReference>
<evidence type="ECO:0000259" key="11">
    <source>
        <dbReference type="PROSITE" id="PS51900"/>
    </source>
</evidence>
<keyword evidence="4 9" id="KW-0159">Chromosome partition</keyword>
<keyword evidence="6 9" id="KW-0238">DNA-binding</keyword>
<dbReference type="InterPro" id="IPR011010">
    <property type="entry name" value="DNA_brk_join_enz"/>
</dbReference>
<proteinExistence type="inferred from homology"/>
<dbReference type="Pfam" id="PF02899">
    <property type="entry name" value="Phage_int_SAM_1"/>
    <property type="match status" value="1"/>
</dbReference>
<keyword evidence="2 9" id="KW-0963">Cytoplasm</keyword>
<dbReference type="NCBIfam" id="NF001399">
    <property type="entry name" value="PRK00283.1"/>
    <property type="match status" value="1"/>
</dbReference>
<dbReference type="InterPro" id="IPR023009">
    <property type="entry name" value="Tyrosine_recombinase_XerC/XerD"/>
</dbReference>
<feature type="active site" evidence="9">
    <location>
        <position position="162"/>
    </location>
</feature>
<feature type="active site" evidence="9">
    <location>
        <position position="259"/>
    </location>
</feature>
<comment type="subcellular location">
    <subcellularLocation>
        <location evidence="1 9">Cytoplasm</location>
    </subcellularLocation>
</comment>
<dbReference type="RefSeq" id="WP_289456154.1">
    <property type="nucleotide sequence ID" value="NZ_JAUCGQ010000002.1"/>
</dbReference>
<dbReference type="Pfam" id="PF00589">
    <property type="entry name" value="Phage_integrase"/>
    <property type="match status" value="1"/>
</dbReference>
<comment type="caution">
    <text evidence="12">The sequence shown here is derived from an EMBL/GenBank/DDBJ whole genome shotgun (WGS) entry which is preliminary data.</text>
</comment>
<keyword evidence="8 9" id="KW-0131">Cell cycle</keyword>
<evidence type="ECO:0000256" key="7">
    <source>
        <dbReference type="ARBA" id="ARBA00023172"/>
    </source>
</evidence>
<dbReference type="EMBL" id="JAUCGQ010000002">
    <property type="protein sequence ID" value="MDM7856080.1"/>
    <property type="molecule type" value="Genomic_DNA"/>
</dbReference>
<feature type="domain" description="Core-binding (CB)" evidence="11">
    <location>
        <begin position="11"/>
        <end position="97"/>
    </location>
</feature>
<dbReference type="InterPro" id="IPR013762">
    <property type="entry name" value="Integrase-like_cat_sf"/>
</dbReference>
<keyword evidence="5 9" id="KW-0229">DNA integration</keyword>
<keyword evidence="13" id="KW-1185">Reference proteome</keyword>
<dbReference type="Proteomes" id="UP001529338">
    <property type="component" value="Unassembled WGS sequence"/>
</dbReference>
<dbReference type="PROSITE" id="PS51898">
    <property type="entry name" value="TYR_RECOMBINASE"/>
    <property type="match status" value="1"/>
</dbReference>
<evidence type="ECO:0000256" key="3">
    <source>
        <dbReference type="ARBA" id="ARBA00022618"/>
    </source>
</evidence>
<feature type="active site" evidence="9">
    <location>
        <position position="256"/>
    </location>
</feature>
<dbReference type="InterPro" id="IPR050090">
    <property type="entry name" value="Tyrosine_recombinase_XerCD"/>
</dbReference>
<evidence type="ECO:0000259" key="10">
    <source>
        <dbReference type="PROSITE" id="PS51898"/>
    </source>
</evidence>
<dbReference type="Gene3D" id="1.10.443.10">
    <property type="entry name" value="Intergrase catalytic core"/>
    <property type="match status" value="1"/>
</dbReference>
<feature type="domain" description="Tyr recombinase" evidence="10">
    <location>
        <begin position="118"/>
        <end position="304"/>
    </location>
</feature>
<evidence type="ECO:0000256" key="8">
    <source>
        <dbReference type="ARBA" id="ARBA00023306"/>
    </source>
</evidence>
<dbReference type="PANTHER" id="PTHR30349">
    <property type="entry name" value="PHAGE INTEGRASE-RELATED"/>
    <property type="match status" value="1"/>
</dbReference>
<name>A0ABT7SIT4_9CELL</name>
<accession>A0ABT7SIT4</accession>
<dbReference type="InterPro" id="IPR002104">
    <property type="entry name" value="Integrase_catalytic"/>
</dbReference>
<evidence type="ECO:0000313" key="13">
    <source>
        <dbReference type="Proteomes" id="UP001529338"/>
    </source>
</evidence>
<dbReference type="CDD" id="cd00798">
    <property type="entry name" value="INT_XerDC_C"/>
    <property type="match status" value="1"/>
</dbReference>
<evidence type="ECO:0000256" key="1">
    <source>
        <dbReference type="ARBA" id="ARBA00004496"/>
    </source>
</evidence>
<evidence type="ECO:0000256" key="9">
    <source>
        <dbReference type="HAMAP-Rule" id="MF_01808"/>
    </source>
</evidence>
<dbReference type="Gene3D" id="1.10.150.130">
    <property type="match status" value="1"/>
</dbReference>
<feature type="active site" evidence="9">
    <location>
        <position position="282"/>
    </location>
</feature>
<evidence type="ECO:0000256" key="5">
    <source>
        <dbReference type="ARBA" id="ARBA00022908"/>
    </source>
</evidence>
<gene>
    <name evidence="9" type="primary">xerC</name>
    <name evidence="12" type="ORF">QRT04_14175</name>
</gene>
<dbReference type="HAMAP" id="MF_01808">
    <property type="entry name" value="Recomb_XerC_XerD"/>
    <property type="match status" value="1"/>
</dbReference>
<feature type="active site" description="O-(3'-phospho-DNA)-tyrosine intermediate" evidence="9">
    <location>
        <position position="291"/>
    </location>
</feature>
<comment type="subunit">
    <text evidence="9">Forms a cyclic heterotetrameric complex composed of two molecules of XerC and two molecules of XerD.</text>
</comment>
<dbReference type="InterPro" id="IPR010998">
    <property type="entry name" value="Integrase_recombinase_N"/>
</dbReference>
<dbReference type="PROSITE" id="PS51900">
    <property type="entry name" value="CB"/>
    <property type="match status" value="1"/>
</dbReference>
<feature type="active site" evidence="9">
    <location>
        <position position="186"/>
    </location>
</feature>
<evidence type="ECO:0000313" key="12">
    <source>
        <dbReference type="EMBL" id="MDM7856080.1"/>
    </source>
</evidence>
<dbReference type="SUPFAM" id="SSF56349">
    <property type="entry name" value="DNA breaking-rejoining enzymes"/>
    <property type="match status" value="1"/>
</dbReference>